<keyword evidence="1" id="KW-0812">Transmembrane</keyword>
<dbReference type="GO" id="GO:0052621">
    <property type="term" value="F:diguanylate cyclase activity"/>
    <property type="evidence" value="ECO:0007669"/>
    <property type="project" value="TreeGrafter"/>
</dbReference>
<dbReference type="EMBL" id="FOQA01000005">
    <property type="protein sequence ID" value="SFI03669.1"/>
    <property type="molecule type" value="Genomic_DNA"/>
</dbReference>
<dbReference type="PANTHER" id="PTHR45138:SF9">
    <property type="entry name" value="DIGUANYLATE CYCLASE DGCM-RELATED"/>
    <property type="match status" value="1"/>
</dbReference>
<dbReference type="InterPro" id="IPR043128">
    <property type="entry name" value="Rev_trsase/Diguanyl_cyclase"/>
</dbReference>
<evidence type="ECO:0000313" key="3">
    <source>
        <dbReference type="EMBL" id="SFI03669.1"/>
    </source>
</evidence>
<sequence>MPHQRHLFRFVLLYCIIVSIINMATNITLSLPYRINVKWAVLFLLSFSILLTQRKKGESYQAKILFFLYLILFFMPVGFFDAGGSQSASIGYLVLTAVLITTLLSGKHRLFFLGLLLFLFQGLLIIEYHFPHWVSSHSPTSLFYDRLIQIPIILGSTFLALRHHSYAFEETHSQLETAVSIDTLTTLYNRGKLDRVLTMMLSRYHHHKHPFSILLIDMDHFKVINDTYGHPAGDKILKQFSQILTQNIRKTDIAGRWGGEEFMVILPDANSTSAYAISEKIRKEAQNNLSIGNHQVTVSIGIAEVNRRDTLLRIVKRVDNALYQAKYQGRNRVIQENRLPSLSSPEYE</sequence>
<dbReference type="NCBIfam" id="TIGR00254">
    <property type="entry name" value="GGDEF"/>
    <property type="match status" value="1"/>
</dbReference>
<dbReference type="SUPFAM" id="SSF55073">
    <property type="entry name" value="Nucleotide cyclase"/>
    <property type="match status" value="1"/>
</dbReference>
<dbReference type="PANTHER" id="PTHR45138">
    <property type="entry name" value="REGULATORY COMPONENTS OF SENSORY TRANSDUCTION SYSTEM"/>
    <property type="match status" value="1"/>
</dbReference>
<dbReference type="Gene3D" id="3.30.70.270">
    <property type="match status" value="1"/>
</dbReference>
<feature type="transmembrane region" description="Helical" evidence="1">
    <location>
        <begin position="64"/>
        <end position="80"/>
    </location>
</feature>
<evidence type="ECO:0000259" key="2">
    <source>
        <dbReference type="PROSITE" id="PS50887"/>
    </source>
</evidence>
<organism evidence="3 4">
    <name type="scientific">Tindallia magadiensis</name>
    <dbReference type="NCBI Taxonomy" id="69895"/>
    <lineage>
        <taxon>Bacteria</taxon>
        <taxon>Bacillati</taxon>
        <taxon>Bacillota</taxon>
        <taxon>Clostridia</taxon>
        <taxon>Peptostreptococcales</taxon>
        <taxon>Tindalliaceae</taxon>
        <taxon>Tindallia</taxon>
    </lineage>
</organism>
<evidence type="ECO:0000313" key="4">
    <source>
        <dbReference type="Proteomes" id="UP000199287"/>
    </source>
</evidence>
<keyword evidence="1" id="KW-1133">Transmembrane helix</keyword>
<dbReference type="PROSITE" id="PS50887">
    <property type="entry name" value="GGDEF"/>
    <property type="match status" value="1"/>
</dbReference>
<dbReference type="FunFam" id="3.30.70.270:FF:000001">
    <property type="entry name" value="Diguanylate cyclase domain protein"/>
    <property type="match status" value="1"/>
</dbReference>
<accession>A0A1I3EXE4</accession>
<dbReference type="InterPro" id="IPR029787">
    <property type="entry name" value="Nucleotide_cyclase"/>
</dbReference>
<reference evidence="4" key="1">
    <citation type="submission" date="2016-10" db="EMBL/GenBank/DDBJ databases">
        <authorList>
            <person name="Varghese N."/>
            <person name="Submissions S."/>
        </authorList>
    </citation>
    <scope>NUCLEOTIDE SEQUENCE [LARGE SCALE GENOMIC DNA]</scope>
    <source>
        <strain evidence="4">Z-7934</strain>
    </source>
</reference>
<protein>
    <submittedName>
        <fullName evidence="3">Diguanylate cyclase (GGDEF) domain-containing protein</fullName>
    </submittedName>
</protein>
<dbReference type="CDD" id="cd01949">
    <property type="entry name" value="GGDEF"/>
    <property type="match status" value="1"/>
</dbReference>
<feature type="transmembrane region" description="Helical" evidence="1">
    <location>
        <begin position="35"/>
        <end position="52"/>
    </location>
</feature>
<dbReference type="AlphaFoldDB" id="A0A1I3EXE4"/>
<keyword evidence="4" id="KW-1185">Reference proteome</keyword>
<keyword evidence="1" id="KW-0472">Membrane</keyword>
<dbReference type="SMART" id="SM00267">
    <property type="entry name" value="GGDEF"/>
    <property type="match status" value="1"/>
</dbReference>
<dbReference type="OrthoDB" id="9805474at2"/>
<gene>
    <name evidence="3" type="ORF">SAMN05192551_105224</name>
</gene>
<evidence type="ECO:0000256" key="1">
    <source>
        <dbReference type="SAM" id="Phobius"/>
    </source>
</evidence>
<name>A0A1I3EXE4_9FIRM</name>
<feature type="transmembrane region" description="Helical" evidence="1">
    <location>
        <begin position="86"/>
        <end position="104"/>
    </location>
</feature>
<dbReference type="RefSeq" id="WP_093372232.1">
    <property type="nucleotide sequence ID" value="NZ_FOQA01000005.1"/>
</dbReference>
<proteinExistence type="predicted"/>
<dbReference type="Pfam" id="PF00990">
    <property type="entry name" value="GGDEF"/>
    <property type="match status" value="1"/>
</dbReference>
<dbReference type="InterPro" id="IPR000160">
    <property type="entry name" value="GGDEF_dom"/>
</dbReference>
<feature type="transmembrane region" description="Helical" evidence="1">
    <location>
        <begin position="111"/>
        <end position="130"/>
    </location>
</feature>
<dbReference type="Proteomes" id="UP000199287">
    <property type="component" value="Unassembled WGS sequence"/>
</dbReference>
<dbReference type="STRING" id="69895.SAMN05192551_105224"/>
<dbReference type="InterPro" id="IPR050469">
    <property type="entry name" value="Diguanylate_Cyclase"/>
</dbReference>
<feature type="domain" description="GGDEF" evidence="2">
    <location>
        <begin position="209"/>
        <end position="338"/>
    </location>
</feature>
<feature type="transmembrane region" description="Helical" evidence="1">
    <location>
        <begin position="7"/>
        <end position="29"/>
    </location>
</feature>